<accession>A0A7T7XPH6</accession>
<dbReference type="RefSeq" id="WP_215627392.1">
    <property type="nucleotide sequence ID" value="NZ_CP067089.2"/>
</dbReference>
<dbReference type="Proteomes" id="UP000595917">
    <property type="component" value="Chromosome"/>
</dbReference>
<organism evidence="1 2">
    <name type="scientific">Breznakiella homolactica</name>
    <dbReference type="NCBI Taxonomy" id="2798577"/>
    <lineage>
        <taxon>Bacteria</taxon>
        <taxon>Pseudomonadati</taxon>
        <taxon>Spirochaetota</taxon>
        <taxon>Spirochaetia</taxon>
        <taxon>Spirochaetales</taxon>
        <taxon>Breznakiellaceae</taxon>
        <taxon>Breznakiella</taxon>
    </lineage>
</organism>
<dbReference type="SUPFAM" id="SSF52777">
    <property type="entry name" value="CoA-dependent acyltransferases"/>
    <property type="match status" value="1"/>
</dbReference>
<evidence type="ECO:0008006" key="3">
    <source>
        <dbReference type="Google" id="ProtNLM"/>
    </source>
</evidence>
<evidence type="ECO:0000313" key="1">
    <source>
        <dbReference type="EMBL" id="QQO10088.1"/>
    </source>
</evidence>
<protein>
    <recommendedName>
        <fullName evidence="3">2-oxoacid dehydrogenase acyltransferase catalytic domain-containing protein</fullName>
    </recommendedName>
</protein>
<evidence type="ECO:0000313" key="2">
    <source>
        <dbReference type="Proteomes" id="UP000595917"/>
    </source>
</evidence>
<reference evidence="1" key="1">
    <citation type="submission" date="2021-01" db="EMBL/GenBank/DDBJ databases">
        <title>Description of Breznakiella homolactica.</title>
        <authorList>
            <person name="Song Y."/>
            <person name="Brune A."/>
        </authorList>
    </citation>
    <scope>NUCLEOTIDE SEQUENCE</scope>
    <source>
        <strain evidence="1">RmG30</strain>
    </source>
</reference>
<dbReference type="AlphaFoldDB" id="A0A7T7XPH6"/>
<proteinExistence type="predicted"/>
<keyword evidence="2" id="KW-1185">Reference proteome</keyword>
<dbReference type="InterPro" id="IPR023213">
    <property type="entry name" value="CAT-like_dom_sf"/>
</dbReference>
<sequence length="225" mass="25511">MKHNVRRLTADGCRLAKGKNHIYFFTDLDITYYIERIKPSGISASAYLAETIAKFLADNYLHITGADYLKNKNQEIDIEVQVEKTVDGCRIPYGYILRDAAKKSSEELQAEIAGFREKEEDGTHPLGFFPGFLRRSALRIIMSSFGLRQKYLGTISLTSVGSVSRHCGYVQPLTLADFCLAAGSREERGGRWFQRFTFVFNHDLIDGGDCGRFIDEYQEILLGKK</sequence>
<dbReference type="Gene3D" id="3.30.559.10">
    <property type="entry name" value="Chloramphenicol acetyltransferase-like domain"/>
    <property type="match status" value="1"/>
</dbReference>
<gene>
    <name evidence="1" type="ORF">JFL75_03995</name>
</gene>
<dbReference type="EMBL" id="CP067089">
    <property type="protein sequence ID" value="QQO10088.1"/>
    <property type="molecule type" value="Genomic_DNA"/>
</dbReference>
<dbReference type="KEGG" id="bhc:JFL75_03995"/>
<name>A0A7T7XPH6_9SPIR</name>